<proteinExistence type="predicted"/>
<dbReference type="GeneID" id="71987026"/>
<dbReference type="KEGG" id="ffu:CLAFUR5_07148"/>
<dbReference type="EMBL" id="CP090168">
    <property type="protein sequence ID" value="UJO19355.1"/>
    <property type="molecule type" value="Genomic_DNA"/>
</dbReference>
<organism evidence="1 2">
    <name type="scientific">Passalora fulva</name>
    <name type="common">Tomato leaf mold</name>
    <name type="synonym">Cladosporium fulvum</name>
    <dbReference type="NCBI Taxonomy" id="5499"/>
    <lineage>
        <taxon>Eukaryota</taxon>
        <taxon>Fungi</taxon>
        <taxon>Dikarya</taxon>
        <taxon>Ascomycota</taxon>
        <taxon>Pezizomycotina</taxon>
        <taxon>Dothideomycetes</taxon>
        <taxon>Dothideomycetidae</taxon>
        <taxon>Mycosphaerellales</taxon>
        <taxon>Mycosphaerellaceae</taxon>
        <taxon>Fulvia</taxon>
    </lineage>
</organism>
<name>A0A9Q8PBC9_PASFU</name>
<accession>A0A9Q8PBC9</accession>
<gene>
    <name evidence="1" type="ORF">CLAFUR5_07148</name>
</gene>
<dbReference type="Proteomes" id="UP000756132">
    <property type="component" value="Chromosome 6"/>
</dbReference>
<dbReference type="RefSeq" id="XP_047763721.1">
    <property type="nucleotide sequence ID" value="XM_047906296.1"/>
</dbReference>
<evidence type="ECO:0000313" key="2">
    <source>
        <dbReference type="Proteomes" id="UP000756132"/>
    </source>
</evidence>
<evidence type="ECO:0000313" key="1">
    <source>
        <dbReference type="EMBL" id="UJO19355.1"/>
    </source>
</evidence>
<keyword evidence="2" id="KW-1185">Reference proteome</keyword>
<sequence length="77" mass="8837">MEFPFIPSIVNEDGFTTDQIMGDRWTASRKVHVDAGEGEEILIKLEDVVLKLWRGKCMAKARIEQTGEILTTNNWEK</sequence>
<reference evidence="1" key="1">
    <citation type="submission" date="2021-12" db="EMBL/GenBank/DDBJ databases">
        <authorList>
            <person name="Zaccaron A."/>
            <person name="Stergiopoulos I."/>
        </authorList>
    </citation>
    <scope>NUCLEOTIDE SEQUENCE</scope>
    <source>
        <strain evidence="1">Race5_Kim</strain>
    </source>
</reference>
<reference evidence="1" key="2">
    <citation type="journal article" date="2022" name="Microb. Genom.">
        <title>A chromosome-scale genome assembly of the tomato pathogen Cladosporium fulvum reveals a compartmentalized genome architecture and the presence of a dispensable chromosome.</title>
        <authorList>
            <person name="Zaccaron A.Z."/>
            <person name="Chen L.H."/>
            <person name="Samaras A."/>
            <person name="Stergiopoulos I."/>
        </authorList>
    </citation>
    <scope>NUCLEOTIDE SEQUENCE</scope>
    <source>
        <strain evidence="1">Race5_Kim</strain>
    </source>
</reference>
<protein>
    <submittedName>
        <fullName evidence="1">Uncharacterized protein</fullName>
    </submittedName>
</protein>
<dbReference type="AlphaFoldDB" id="A0A9Q8PBC9"/>